<evidence type="ECO:0000259" key="9">
    <source>
        <dbReference type="Pfam" id="PF01728"/>
    </source>
</evidence>
<dbReference type="Proteomes" id="UP000305526">
    <property type="component" value="Unassembled WGS sequence"/>
</dbReference>
<dbReference type="Pfam" id="PF21239">
    <property type="entry name" value="RLMM_N"/>
    <property type="match status" value="1"/>
</dbReference>
<feature type="binding site" evidence="6 8">
    <location>
        <position position="193"/>
    </location>
    <ligand>
        <name>S-adenosyl-L-methionine</name>
        <dbReference type="ChEBI" id="CHEBI:59789"/>
    </ligand>
</feature>
<dbReference type="HAMAP" id="MF_01551">
    <property type="entry name" value="23SrRNA_methyltr_M"/>
    <property type="match status" value="1"/>
</dbReference>
<name>A0A4R3Y5H8_9PAST</name>
<dbReference type="EMBL" id="VDGV01000067">
    <property type="protein sequence ID" value="TNG91353.1"/>
    <property type="molecule type" value="Genomic_DNA"/>
</dbReference>
<dbReference type="InterPro" id="IPR048646">
    <property type="entry name" value="RlmM_THUMP-like"/>
</dbReference>
<dbReference type="GO" id="GO:0008757">
    <property type="term" value="F:S-adenosylmethionine-dependent methyltransferase activity"/>
    <property type="evidence" value="ECO:0007669"/>
    <property type="project" value="UniProtKB-UniRule"/>
</dbReference>
<dbReference type="EC" id="2.1.1.186" evidence="6"/>
<dbReference type="GO" id="GO:0005737">
    <property type="term" value="C:cytoplasm"/>
    <property type="evidence" value="ECO:0007669"/>
    <property type="project" value="UniProtKB-SubCell"/>
</dbReference>
<dbReference type="InterPro" id="IPR002877">
    <property type="entry name" value="RNA_MeTrfase_FtsJ_dom"/>
</dbReference>
<comment type="catalytic activity">
    <reaction evidence="6">
        <text>cytidine(2498) in 23S rRNA + S-adenosyl-L-methionine = 2'-O-methylcytidine(2498) in 23S rRNA + S-adenosyl-L-homocysteine + H(+)</text>
        <dbReference type="Rhea" id="RHEA:42788"/>
        <dbReference type="Rhea" id="RHEA-COMP:10244"/>
        <dbReference type="Rhea" id="RHEA-COMP:10245"/>
        <dbReference type="ChEBI" id="CHEBI:15378"/>
        <dbReference type="ChEBI" id="CHEBI:57856"/>
        <dbReference type="ChEBI" id="CHEBI:59789"/>
        <dbReference type="ChEBI" id="CHEBI:74495"/>
        <dbReference type="ChEBI" id="CHEBI:82748"/>
        <dbReference type="EC" id="2.1.1.186"/>
    </reaction>
</comment>
<dbReference type="SUPFAM" id="SSF53335">
    <property type="entry name" value="S-adenosyl-L-methionine-dependent methyltransferases"/>
    <property type="match status" value="1"/>
</dbReference>
<evidence type="ECO:0000259" key="10">
    <source>
        <dbReference type="Pfam" id="PF18125"/>
    </source>
</evidence>
<evidence type="ECO:0000313" key="13">
    <source>
        <dbReference type="EMBL" id="TNG91353.1"/>
    </source>
</evidence>
<comment type="similarity">
    <text evidence="6">Belongs to the class I-like SAM-binding methyltransferase superfamily. RNA methyltransferase RlmE family. RlmM subfamily.</text>
</comment>
<keyword evidence="15" id="KW-1185">Reference proteome</keyword>
<dbReference type="PIRSF" id="PIRSF028774">
    <property type="entry name" value="UCP028774"/>
    <property type="match status" value="1"/>
</dbReference>
<dbReference type="RefSeq" id="WP_132967512.1">
    <property type="nucleotide sequence ID" value="NZ_LEKL01000055.1"/>
</dbReference>
<dbReference type="InterPro" id="IPR040739">
    <property type="entry name" value="RlmM_FDX"/>
</dbReference>
<dbReference type="GO" id="GO:0032259">
    <property type="term" value="P:methylation"/>
    <property type="evidence" value="ECO:0007669"/>
    <property type="project" value="UniProtKB-KW"/>
</dbReference>
<evidence type="ECO:0000256" key="8">
    <source>
        <dbReference type="PIRSR" id="PIRSR028774-2"/>
    </source>
</evidence>
<feature type="domain" description="Ribosomal RNA large subunit methyltransferase M THUMP-like" evidence="11">
    <location>
        <begin position="84"/>
        <end position="169"/>
    </location>
</feature>
<feature type="binding site" evidence="6 8">
    <location>
        <position position="265"/>
    </location>
    <ligand>
        <name>S-adenosyl-L-methionine</name>
        <dbReference type="ChEBI" id="CHEBI:59789"/>
    </ligand>
</feature>
<reference evidence="12 14" key="1">
    <citation type="submission" date="2019-03" db="EMBL/GenBank/DDBJ databases">
        <title>Genomic Encyclopedia of Type Strains, Phase IV (KMG-IV): sequencing the most valuable type-strain genomes for metagenomic binning, comparative biology and taxonomic classification.</title>
        <authorList>
            <person name="Goeker M."/>
        </authorList>
    </citation>
    <scope>NUCLEOTIDE SEQUENCE [LARGE SCALE GENOMIC DNA]</scope>
    <source>
        <strain evidence="12 14">DSM 28140</strain>
    </source>
</reference>
<dbReference type="EMBL" id="SMCP01000008">
    <property type="protein sequence ID" value="TCV85704.1"/>
    <property type="molecule type" value="Genomic_DNA"/>
</dbReference>
<evidence type="ECO:0000313" key="14">
    <source>
        <dbReference type="Proteomes" id="UP000294619"/>
    </source>
</evidence>
<feature type="domain" description="RlmM ferredoxin-like" evidence="10">
    <location>
        <begin position="1"/>
        <end position="70"/>
    </location>
</feature>
<evidence type="ECO:0000256" key="7">
    <source>
        <dbReference type="PIRSR" id="PIRSR028774-1"/>
    </source>
</evidence>
<gene>
    <name evidence="6 13" type="primary">rlmM</name>
    <name evidence="12" type="ORF">EDC16_10811</name>
    <name evidence="13" type="ORF">FHQ21_07905</name>
</gene>
<proteinExistence type="inferred from homology"/>
<organism evidence="12 14">
    <name type="scientific">Testudinibacter aquarius</name>
    <dbReference type="NCBI Taxonomy" id="1524974"/>
    <lineage>
        <taxon>Bacteria</taxon>
        <taxon>Pseudomonadati</taxon>
        <taxon>Pseudomonadota</taxon>
        <taxon>Gammaproteobacteria</taxon>
        <taxon>Pasteurellales</taxon>
        <taxon>Pasteurellaceae</taxon>
        <taxon>Testudinibacter</taxon>
    </lineage>
</organism>
<feature type="binding site" evidence="6 8">
    <location>
        <begin position="226"/>
        <end position="229"/>
    </location>
    <ligand>
        <name>S-adenosyl-L-methionine</name>
        <dbReference type="ChEBI" id="CHEBI:59789"/>
    </ligand>
</feature>
<feature type="binding site" evidence="6 8">
    <location>
        <position position="283"/>
    </location>
    <ligand>
        <name>S-adenosyl-L-methionine</name>
        <dbReference type="ChEBI" id="CHEBI:59789"/>
    </ligand>
</feature>
<dbReference type="Pfam" id="PF18125">
    <property type="entry name" value="RlmM_FDX"/>
    <property type="match status" value="1"/>
</dbReference>
<accession>A0A4R3Y5H8</accession>
<reference evidence="13 15" key="2">
    <citation type="submission" date="2019-05" db="EMBL/GenBank/DDBJ databases">
        <title>Pasteurellaceae isolates from reptiles.</title>
        <authorList>
            <person name="Bojesen A.M."/>
            <person name="Lund E."/>
        </authorList>
    </citation>
    <scope>NUCLEOTIDE SEQUENCE [LARGE SCALE GENOMIC DNA]</scope>
    <source>
        <strain evidence="13 15">ELNT2x</strain>
    </source>
</reference>
<dbReference type="PANTHER" id="PTHR37524:SF2">
    <property type="entry name" value="RIBOSOMAL RNA METHYLTRANSFERASE FTSJ DOMAIN-CONTAINING PROTEIN"/>
    <property type="match status" value="1"/>
</dbReference>
<dbReference type="Proteomes" id="UP000294619">
    <property type="component" value="Unassembled WGS sequence"/>
</dbReference>
<dbReference type="Gene3D" id="3.30.2300.20">
    <property type="match status" value="1"/>
</dbReference>
<evidence type="ECO:0000256" key="1">
    <source>
        <dbReference type="ARBA" id="ARBA00022490"/>
    </source>
</evidence>
<keyword evidence="1 6" id="KW-0963">Cytoplasm</keyword>
<dbReference type="Gene3D" id="3.40.50.150">
    <property type="entry name" value="Vaccinia Virus protein VP39"/>
    <property type="match status" value="1"/>
</dbReference>
<comment type="function">
    <text evidence="6">Catalyzes the 2'-O-methylation at nucleotide C2498 in 23S rRNA.</text>
</comment>
<keyword evidence="3 6" id="KW-0489">Methyltransferase</keyword>
<evidence type="ECO:0000256" key="4">
    <source>
        <dbReference type="ARBA" id="ARBA00022679"/>
    </source>
</evidence>
<protein>
    <recommendedName>
        <fullName evidence="6">Ribosomal RNA large subunit methyltransferase M</fullName>
        <ecNumber evidence="6">2.1.1.186</ecNumber>
    </recommendedName>
    <alternativeName>
        <fullName evidence="6">23S rRNA (cytidine2498-2'-O)-methyltransferase</fullName>
    </alternativeName>
    <alternativeName>
        <fullName evidence="6">23S rRNA 2'-O-ribose methyltransferase RlmM</fullName>
    </alternativeName>
</protein>
<evidence type="ECO:0000256" key="5">
    <source>
        <dbReference type="ARBA" id="ARBA00022691"/>
    </source>
</evidence>
<keyword evidence="2 6" id="KW-0698">rRNA processing</keyword>
<dbReference type="InterPro" id="IPR011224">
    <property type="entry name" value="rRNA_MeTrfase_M"/>
</dbReference>
<dbReference type="GO" id="GO:0006364">
    <property type="term" value="P:rRNA processing"/>
    <property type="evidence" value="ECO:0007669"/>
    <property type="project" value="UniProtKB-UniRule"/>
</dbReference>
<sequence length="376" mass="43351">MNKLALYCRAGFEKELAAEITEKAAEVGIYGFARVVDNSGYVIFECYQENEADRLAQEIQFKQLIFARQLVVVSDLLQDLATDDRISPIVAQYQQNSRVDFKQSTELWVETADTNEAKSLSTFCRKFTVPLRQQLRKCGWLNYREIYGSGVTLHILFISNDSCYVGYSYNNNHAPHFMGIPRLKFPNDAPSRSTLKLEEAILTFLSEKEEKQRMNSETKAVDLGACPGGWSYQLVKRGMFVYAVDHGKIAPSLMETGRVDHCPEDGFKFQPPKRTKIDWLVCDMVEQPMRITSLMSKWLTNGWCGEMIFNLKLPMKKRYQEVRLCQQKLHEDLSKAGLGFEIQAKHLYHDREEITLHVRIKSLNKQDRGTTWQICA</sequence>
<dbReference type="InterPro" id="IPR029063">
    <property type="entry name" value="SAM-dependent_MTases_sf"/>
</dbReference>
<keyword evidence="5 6" id="KW-0949">S-adenosyl-L-methionine</keyword>
<feature type="binding site" evidence="6 8">
    <location>
        <position position="245"/>
    </location>
    <ligand>
        <name>S-adenosyl-L-methionine</name>
        <dbReference type="ChEBI" id="CHEBI:59789"/>
    </ligand>
</feature>
<comment type="subcellular location">
    <subcellularLocation>
        <location evidence="6">Cytoplasm</location>
    </subcellularLocation>
</comment>
<evidence type="ECO:0000256" key="2">
    <source>
        <dbReference type="ARBA" id="ARBA00022552"/>
    </source>
</evidence>
<dbReference type="PANTHER" id="PTHR37524">
    <property type="entry name" value="RIBOSOMAL RNA LARGE SUBUNIT METHYLTRANSFERASE M"/>
    <property type="match status" value="1"/>
</dbReference>
<feature type="active site" description="Proton acceptor" evidence="6 7">
    <location>
        <position position="312"/>
    </location>
</feature>
<keyword evidence="4 6" id="KW-0808">Transferase</keyword>
<dbReference type="AlphaFoldDB" id="A0A4R3Y5H8"/>
<evidence type="ECO:0000256" key="6">
    <source>
        <dbReference type="HAMAP-Rule" id="MF_01551"/>
    </source>
</evidence>
<dbReference type="Gene3D" id="3.30.70.2810">
    <property type="match status" value="1"/>
</dbReference>
<comment type="subunit">
    <text evidence="6">Monomer.</text>
</comment>
<comment type="caution">
    <text evidence="12">The sequence shown here is derived from an EMBL/GenBank/DDBJ whole genome shotgun (WGS) entry which is preliminary data.</text>
</comment>
<evidence type="ECO:0000259" key="11">
    <source>
        <dbReference type="Pfam" id="PF21239"/>
    </source>
</evidence>
<dbReference type="Pfam" id="PF01728">
    <property type="entry name" value="FtsJ"/>
    <property type="match status" value="1"/>
</dbReference>
<evidence type="ECO:0000313" key="15">
    <source>
        <dbReference type="Proteomes" id="UP000305526"/>
    </source>
</evidence>
<feature type="domain" description="Ribosomal RNA methyltransferase FtsJ" evidence="9">
    <location>
        <begin position="191"/>
        <end position="286"/>
    </location>
</feature>
<evidence type="ECO:0000256" key="3">
    <source>
        <dbReference type="ARBA" id="ARBA00022603"/>
    </source>
</evidence>
<evidence type="ECO:0000313" key="12">
    <source>
        <dbReference type="EMBL" id="TCV85704.1"/>
    </source>
</evidence>
<dbReference type="NCBIfam" id="NF008734">
    <property type="entry name" value="PRK11760.1"/>
    <property type="match status" value="1"/>
</dbReference>